<evidence type="ECO:0000313" key="2">
    <source>
        <dbReference type="EMBL" id="GAG00630.1"/>
    </source>
</evidence>
<dbReference type="GO" id="GO:0020037">
    <property type="term" value="F:heme binding"/>
    <property type="evidence" value="ECO:0007669"/>
    <property type="project" value="InterPro"/>
</dbReference>
<dbReference type="InterPro" id="IPR001128">
    <property type="entry name" value="Cyt_P450"/>
</dbReference>
<dbReference type="GO" id="GO:0005506">
    <property type="term" value="F:iron ion binding"/>
    <property type="evidence" value="ECO:0007669"/>
    <property type="project" value="InterPro"/>
</dbReference>
<dbReference type="Pfam" id="PF00067">
    <property type="entry name" value="p450"/>
    <property type="match status" value="1"/>
</dbReference>
<gene>
    <name evidence="2" type="ORF">S01H1_39706</name>
</gene>
<feature type="non-terminal residue" evidence="2">
    <location>
        <position position="1"/>
    </location>
</feature>
<name>X0U4Y8_9ZZZZ</name>
<dbReference type="PROSITE" id="PS00086">
    <property type="entry name" value="CYTOCHROME_P450"/>
    <property type="match status" value="1"/>
</dbReference>
<dbReference type="Gene3D" id="1.10.630.10">
    <property type="entry name" value="Cytochrome P450"/>
    <property type="match status" value="1"/>
</dbReference>
<dbReference type="EMBL" id="BARS01025087">
    <property type="protein sequence ID" value="GAG00630.1"/>
    <property type="molecule type" value="Genomic_DNA"/>
</dbReference>
<dbReference type="AlphaFoldDB" id="X0U4Y8"/>
<dbReference type="GO" id="GO:0004497">
    <property type="term" value="F:monooxygenase activity"/>
    <property type="evidence" value="ECO:0007669"/>
    <property type="project" value="InterPro"/>
</dbReference>
<dbReference type="GO" id="GO:0016705">
    <property type="term" value="F:oxidoreductase activity, acting on paired donors, with incorporation or reduction of molecular oxygen"/>
    <property type="evidence" value="ECO:0007669"/>
    <property type="project" value="InterPro"/>
</dbReference>
<evidence type="ECO:0008006" key="3">
    <source>
        <dbReference type="Google" id="ProtNLM"/>
    </source>
</evidence>
<evidence type="ECO:0000256" key="1">
    <source>
        <dbReference type="ARBA" id="ARBA00010617"/>
    </source>
</evidence>
<dbReference type="PANTHER" id="PTHR46696">
    <property type="entry name" value="P450, PUTATIVE (EUROFUNG)-RELATED"/>
    <property type="match status" value="1"/>
</dbReference>
<dbReference type="InterPro" id="IPR036396">
    <property type="entry name" value="Cyt_P450_sf"/>
</dbReference>
<dbReference type="PRINTS" id="PR00385">
    <property type="entry name" value="P450"/>
</dbReference>
<dbReference type="InterPro" id="IPR017972">
    <property type="entry name" value="Cyt_P450_CS"/>
</dbReference>
<reference evidence="2" key="1">
    <citation type="journal article" date="2014" name="Front. Microbiol.">
        <title>High frequency of phylogenetically diverse reductive dehalogenase-homologous genes in deep subseafloor sedimentary metagenomes.</title>
        <authorList>
            <person name="Kawai M."/>
            <person name="Futagami T."/>
            <person name="Toyoda A."/>
            <person name="Takaki Y."/>
            <person name="Nishi S."/>
            <person name="Hori S."/>
            <person name="Arai W."/>
            <person name="Tsubouchi T."/>
            <person name="Morono Y."/>
            <person name="Uchiyama I."/>
            <person name="Ito T."/>
            <person name="Fujiyama A."/>
            <person name="Inagaki F."/>
            <person name="Takami H."/>
        </authorList>
    </citation>
    <scope>NUCLEOTIDE SEQUENCE</scope>
    <source>
        <strain evidence="2">Expedition CK06-06</strain>
    </source>
</reference>
<dbReference type="SUPFAM" id="SSF48264">
    <property type="entry name" value="Cytochrome P450"/>
    <property type="match status" value="1"/>
</dbReference>
<dbReference type="InterPro" id="IPR002397">
    <property type="entry name" value="Cyt_P450_B"/>
</dbReference>
<sequence>VSDRNTFTSWTTDATHGLATSRNMATPEVEQRVAAAGAALANYFSRLFEERGGALGDDLLSVLIAAEEEGGDRLSENELLVQSIGLLIAGFETTIGLIGNGLTELIRHPDEIAKLRERPELIESAVEECLRFAGPIAMTVRVLQDDVEFGGIPIPRDAQVFAVLAAANRDPEQFEDPERFDVKRYAREPRPSAHFSFGGGTHHCLGAHLARMESQVAIGNLVQRFDRLALVNERTEWGRSLFRVPARVPVTFRARRR</sequence>
<protein>
    <recommendedName>
        <fullName evidence="3">Cytochrome P450</fullName>
    </recommendedName>
</protein>
<dbReference type="PANTHER" id="PTHR46696:SF1">
    <property type="entry name" value="CYTOCHROME P450 YJIB-RELATED"/>
    <property type="match status" value="1"/>
</dbReference>
<comment type="caution">
    <text evidence="2">The sequence shown here is derived from an EMBL/GenBank/DDBJ whole genome shotgun (WGS) entry which is preliminary data.</text>
</comment>
<comment type="similarity">
    <text evidence="1">Belongs to the cytochrome P450 family.</text>
</comment>
<organism evidence="2">
    <name type="scientific">marine sediment metagenome</name>
    <dbReference type="NCBI Taxonomy" id="412755"/>
    <lineage>
        <taxon>unclassified sequences</taxon>
        <taxon>metagenomes</taxon>
        <taxon>ecological metagenomes</taxon>
    </lineage>
</organism>
<dbReference type="PRINTS" id="PR00359">
    <property type="entry name" value="BP450"/>
</dbReference>
<accession>X0U4Y8</accession>
<proteinExistence type="inferred from homology"/>